<dbReference type="FunFam" id="1.10.3470.10:FF:000001">
    <property type="entry name" value="Vitamin B12 ABC transporter permease BtuC"/>
    <property type="match status" value="1"/>
</dbReference>
<keyword evidence="4" id="KW-1003">Cell membrane</keyword>
<sequence length="336" mass="34706">MSAANSSVVSSARLTPGKVAATMGVLALLLLLAVAASLCFGSTNYRPWQLWGSADEAALARDVVLELRLPRTFAAIAVGGLLALAGTLQQVLLRNPLADPYILGTSGGASVGALLALLLGVGTLGVNLAAGSGALISIIIVFLLAGSDHSSTQTRLLLTGVALAAFCGALSSLLLSMAPDGLLRGMIFWLMGDLAGAHWHSALALLAILLLLLWPLARELNIMGMSSEAAYSLGLNHHTLRWILYFAAALACALAVTTAGMIGFVGLIVPHALRLMIGQDLRLLLPAAALAGGIVLLLADILARTLIAPQQLPVGVVMALLGVPVFLYLLSHRGRR</sequence>
<feature type="transmembrane region" description="Helical" evidence="8">
    <location>
        <begin position="311"/>
        <end position="330"/>
    </location>
</feature>
<dbReference type="PANTHER" id="PTHR30472:SF25">
    <property type="entry name" value="ABC TRANSPORTER PERMEASE PROTEIN MJ0876-RELATED"/>
    <property type="match status" value="1"/>
</dbReference>
<dbReference type="InterPro" id="IPR000522">
    <property type="entry name" value="ABC_transptr_permease_BtuC"/>
</dbReference>
<keyword evidence="5 8" id="KW-0812">Transmembrane</keyword>
<proteinExistence type="inferred from homology"/>
<feature type="transmembrane region" description="Helical" evidence="8">
    <location>
        <begin position="242"/>
        <end position="269"/>
    </location>
</feature>
<feature type="transmembrane region" description="Helical" evidence="8">
    <location>
        <begin position="156"/>
        <end position="177"/>
    </location>
</feature>
<keyword evidence="3" id="KW-0813">Transport</keyword>
<accession>A0AAU7FAB4</accession>
<dbReference type="EMBL" id="CP157355">
    <property type="protein sequence ID" value="XBM00804.1"/>
    <property type="molecule type" value="Genomic_DNA"/>
</dbReference>
<gene>
    <name evidence="9" type="ORF">ABHF33_00530</name>
</gene>
<dbReference type="Gene3D" id="1.10.3470.10">
    <property type="entry name" value="ABC transporter involved in vitamin B12 uptake, BtuC"/>
    <property type="match status" value="1"/>
</dbReference>
<evidence type="ECO:0000256" key="6">
    <source>
        <dbReference type="ARBA" id="ARBA00022989"/>
    </source>
</evidence>
<keyword evidence="7 8" id="KW-0472">Membrane</keyword>
<dbReference type="InterPro" id="IPR037294">
    <property type="entry name" value="ABC_BtuC-like"/>
</dbReference>
<feature type="transmembrane region" description="Helical" evidence="8">
    <location>
        <begin position="100"/>
        <end position="119"/>
    </location>
</feature>
<comment type="subcellular location">
    <subcellularLocation>
        <location evidence="1">Cell membrane</location>
        <topology evidence="1">Multi-pass membrane protein</topology>
    </subcellularLocation>
</comment>
<dbReference type="GO" id="GO:0022857">
    <property type="term" value="F:transmembrane transporter activity"/>
    <property type="evidence" value="ECO:0007669"/>
    <property type="project" value="InterPro"/>
</dbReference>
<dbReference type="RefSeq" id="WP_348945134.1">
    <property type="nucleotide sequence ID" value="NZ_CP157355.1"/>
</dbReference>
<dbReference type="GO" id="GO:0005886">
    <property type="term" value="C:plasma membrane"/>
    <property type="evidence" value="ECO:0007669"/>
    <property type="project" value="UniProtKB-SubCell"/>
</dbReference>
<evidence type="ECO:0000256" key="7">
    <source>
        <dbReference type="ARBA" id="ARBA00023136"/>
    </source>
</evidence>
<dbReference type="KEGG" id="cmav:ABHF33_00530"/>
<feature type="transmembrane region" description="Helical" evidence="8">
    <location>
        <begin position="125"/>
        <end position="144"/>
    </location>
</feature>
<evidence type="ECO:0000256" key="4">
    <source>
        <dbReference type="ARBA" id="ARBA00022475"/>
    </source>
</evidence>
<evidence type="ECO:0000256" key="5">
    <source>
        <dbReference type="ARBA" id="ARBA00022692"/>
    </source>
</evidence>
<feature type="transmembrane region" description="Helical" evidence="8">
    <location>
        <begin position="281"/>
        <end position="299"/>
    </location>
</feature>
<dbReference type="AlphaFoldDB" id="A0AAU7FAB4"/>
<comment type="similarity">
    <text evidence="2">Belongs to the binding-protein-dependent transport system permease family. FecCD subfamily.</text>
</comment>
<protein>
    <submittedName>
        <fullName evidence="9">Iron ABC transporter permease</fullName>
    </submittedName>
</protein>
<dbReference type="CDD" id="cd06550">
    <property type="entry name" value="TM_ABC_iron-siderophores_like"/>
    <property type="match status" value="1"/>
</dbReference>
<dbReference type="PANTHER" id="PTHR30472">
    <property type="entry name" value="FERRIC ENTEROBACTIN TRANSPORT SYSTEM PERMEASE PROTEIN"/>
    <property type="match status" value="1"/>
</dbReference>
<feature type="transmembrane region" description="Helical" evidence="8">
    <location>
        <begin position="73"/>
        <end position="93"/>
    </location>
</feature>
<evidence type="ECO:0000256" key="3">
    <source>
        <dbReference type="ARBA" id="ARBA00022448"/>
    </source>
</evidence>
<organism evidence="9">
    <name type="scientific">Chitinibacter mangrovi</name>
    <dbReference type="NCBI Taxonomy" id="3153927"/>
    <lineage>
        <taxon>Bacteria</taxon>
        <taxon>Pseudomonadati</taxon>
        <taxon>Pseudomonadota</taxon>
        <taxon>Betaproteobacteria</taxon>
        <taxon>Neisseriales</taxon>
        <taxon>Chitinibacteraceae</taxon>
        <taxon>Chitinibacter</taxon>
    </lineage>
</organism>
<feature type="transmembrane region" description="Helical" evidence="8">
    <location>
        <begin position="197"/>
        <end position="217"/>
    </location>
</feature>
<reference evidence="9" key="1">
    <citation type="submission" date="2024-05" db="EMBL/GenBank/DDBJ databases">
        <authorList>
            <person name="Yang L."/>
            <person name="Pan L."/>
        </authorList>
    </citation>
    <scope>NUCLEOTIDE SEQUENCE</scope>
    <source>
        <strain evidence="9">FCG-7</strain>
    </source>
</reference>
<keyword evidence="6 8" id="KW-1133">Transmembrane helix</keyword>
<evidence type="ECO:0000256" key="8">
    <source>
        <dbReference type="SAM" id="Phobius"/>
    </source>
</evidence>
<evidence type="ECO:0000256" key="2">
    <source>
        <dbReference type="ARBA" id="ARBA00007935"/>
    </source>
</evidence>
<evidence type="ECO:0000256" key="1">
    <source>
        <dbReference type="ARBA" id="ARBA00004651"/>
    </source>
</evidence>
<dbReference type="Pfam" id="PF01032">
    <property type="entry name" value="FecCD"/>
    <property type="match status" value="1"/>
</dbReference>
<evidence type="ECO:0000313" key="9">
    <source>
        <dbReference type="EMBL" id="XBM00804.1"/>
    </source>
</evidence>
<name>A0AAU7FAB4_9NEIS</name>
<dbReference type="SUPFAM" id="SSF81345">
    <property type="entry name" value="ABC transporter involved in vitamin B12 uptake, BtuC"/>
    <property type="match status" value="1"/>
</dbReference>